<dbReference type="EMBL" id="LT614630">
    <property type="protein sequence ID" value="SCN22598.1"/>
    <property type="molecule type" value="Genomic_DNA"/>
</dbReference>
<dbReference type="EMBL" id="LT608268">
    <property type="protein sequence ID" value="SCM17359.1"/>
    <property type="molecule type" value="Genomic_DNA"/>
</dbReference>
<evidence type="ECO:0000313" key="2">
    <source>
        <dbReference type="EMBL" id="CXI02538.1"/>
    </source>
</evidence>
<dbReference type="Proteomes" id="UP000219860">
    <property type="component" value="Chromosome 4"/>
</dbReference>
<evidence type="ECO:0000313" key="11">
    <source>
        <dbReference type="Proteomes" id="UP000516480"/>
    </source>
</evidence>
<dbReference type="Proteomes" id="UP000516480">
    <property type="component" value="Chromosome 4"/>
</dbReference>
<evidence type="ECO:0000313" key="9">
    <source>
        <dbReference type="Proteomes" id="UP000219974"/>
    </source>
</evidence>
<sequence>MDLKCEIENEIEDNKHKNENQIHSYIIEKEKITKNTQSEWSGNKFQDTIDENKNNKINSSEQELENYKESSNIDNTSENKHNIIEYSDNTQTNCIQHPNDILDSIQNDYPSNEEAQINQNNKEVNTSEIEKGDKFEDESFFSNFSDFQKAEEKNVQKKNTLIDIYNEMKNYEEDFLSAFEKLYKKNIENISFMEKEKENKAESDIDLISIDSISAFLNDENVHNFNPIPLEHYISQNINYFVQEQTRLNKKIKLNKSYFNNKNYYNTFPSNPKQRIFKEYKKTIWK</sequence>
<accession>A0A0Y9UG44</accession>
<evidence type="ECO:0000313" key="10">
    <source>
        <dbReference type="Proteomes" id="UP000220214"/>
    </source>
</evidence>
<dbReference type="OMA" id="SQNINYF"/>
<organism evidence="2 7">
    <name type="scientific">Plasmodium berghei</name>
    <dbReference type="NCBI Taxonomy" id="5821"/>
    <lineage>
        <taxon>Eukaryota</taxon>
        <taxon>Sar</taxon>
        <taxon>Alveolata</taxon>
        <taxon>Apicomplexa</taxon>
        <taxon>Aconoidasida</taxon>
        <taxon>Haemosporida</taxon>
        <taxon>Plasmodiidae</taxon>
        <taxon>Plasmodium</taxon>
        <taxon>Plasmodium (Vinckeia)</taxon>
    </lineage>
</organism>
<evidence type="ECO:0000313" key="5">
    <source>
        <dbReference type="EMBL" id="SCM17359.1"/>
    </source>
</evidence>
<dbReference type="Proteomes" id="UP000219974">
    <property type="component" value="Chromosome 4"/>
</dbReference>
<dbReference type="VEuPathDB" id="PlasmoDB:PBANKA_0410700"/>
<dbReference type="EMBL" id="LT160024">
    <property type="protein sequence ID" value="CXI02538.1"/>
    <property type="molecule type" value="Genomic_DNA"/>
</dbReference>
<proteinExistence type="predicted"/>
<evidence type="ECO:0000313" key="7">
    <source>
        <dbReference type="Proteomes" id="UP000069549"/>
    </source>
</evidence>
<protein>
    <submittedName>
        <fullName evidence="2">Uncharacterized protein</fullName>
    </submittedName>
</protein>
<evidence type="ECO:0000313" key="6">
    <source>
        <dbReference type="EMBL" id="SCN22598.1"/>
    </source>
</evidence>
<evidence type="ECO:0000313" key="4">
    <source>
        <dbReference type="EMBL" id="SCM15567.1"/>
    </source>
</evidence>
<dbReference type="OrthoDB" id="372072at2759"/>
<dbReference type="Proteomes" id="UP000069549">
    <property type="component" value="Chromosome 4"/>
</dbReference>
<dbReference type="AlphaFoldDB" id="A0A0Y9UG44"/>
<evidence type="ECO:0000256" key="1">
    <source>
        <dbReference type="SAM" id="MobiDB-lite"/>
    </source>
</evidence>
<feature type="region of interest" description="Disordered" evidence="1">
    <location>
        <begin position="35"/>
        <end position="58"/>
    </location>
</feature>
<evidence type="ECO:0000313" key="8">
    <source>
        <dbReference type="Proteomes" id="UP000219860"/>
    </source>
</evidence>
<dbReference type="EMBL" id="LT608140">
    <property type="protein sequence ID" value="SCL91972.1"/>
    <property type="molecule type" value="Genomic_DNA"/>
</dbReference>
<evidence type="ECO:0000313" key="3">
    <source>
        <dbReference type="EMBL" id="SCL91972.1"/>
    </source>
</evidence>
<name>A0A0Y9UG44_PLABE</name>
<reference evidence="2 7" key="1">
    <citation type="submission" date="2016-02" db="EMBL/GenBank/DDBJ databases">
        <authorList>
            <consortium name="Pathogen Informatics"/>
        </authorList>
    </citation>
    <scope>NUCLEOTIDE SEQUENCE [LARGE SCALE GENOMIC DNA]</scope>
    <source>
        <strain evidence="2 7">K173</strain>
        <strain evidence="3 11">NK65 ny</strain>
        <strain evidence="6 10">NK65e</strain>
        <strain evidence="4 8">SP11 Antwerpcl1</strain>
        <strain evidence="5 9">SP11 RLL</strain>
    </source>
</reference>
<feature type="compositionally biased region" description="Polar residues" evidence="1">
    <location>
        <begin position="35"/>
        <end position="46"/>
    </location>
</feature>
<dbReference type="Proteomes" id="UP000220214">
    <property type="component" value="Chromosome 4"/>
</dbReference>
<gene>
    <name evidence="2" type="ORF">PBK173_000061300</name>
    <name evidence="6" type="ORF">PBNK65E_000058900</name>
    <name evidence="3" type="ORF">PBNK65NY_000058400</name>
    <name evidence="4" type="ORF">PBSP11A_000058600</name>
    <name evidence="5" type="ORF">PBSP11RLL_000058500</name>
</gene>
<dbReference type="EMBL" id="LT608252">
    <property type="protein sequence ID" value="SCM15567.1"/>
    <property type="molecule type" value="Genomic_DNA"/>
</dbReference>